<dbReference type="Proteomes" id="UP001352263">
    <property type="component" value="Unassembled WGS sequence"/>
</dbReference>
<evidence type="ECO:0000313" key="2">
    <source>
        <dbReference type="EMBL" id="MEC4721889.1"/>
    </source>
</evidence>
<evidence type="ECO:0000313" key="3">
    <source>
        <dbReference type="Proteomes" id="UP001352263"/>
    </source>
</evidence>
<dbReference type="SUPFAM" id="SSF55729">
    <property type="entry name" value="Acyl-CoA N-acyltransferases (Nat)"/>
    <property type="match status" value="1"/>
</dbReference>
<protein>
    <submittedName>
        <fullName evidence="2">GNAT family N-acetyltransferase</fullName>
        <ecNumber evidence="2">2.3.1.-</ecNumber>
    </submittedName>
</protein>
<name>A0ABU6JFL4_9BURK</name>
<accession>A0ABU6JFL4</accession>
<dbReference type="InterPro" id="IPR016181">
    <property type="entry name" value="Acyl_CoA_acyltransferase"/>
</dbReference>
<feature type="domain" description="BioF2-like acetyltransferase" evidence="1">
    <location>
        <begin position="178"/>
        <end position="318"/>
    </location>
</feature>
<sequence length="397" mass="44036">MEVPHDPHGAALSAGMAFEQTAGSQHGALSSRADEGRGGEEVQVFAGVIPPFAEWHLERLYGTLYSSLAYFRTCDTLDGVHTYVAGADGELTAILLYRVVGATISVVNEGMCLPEHEVQRFCSHMFARHASAAIVRFHAVQVQGSLRAYPRQRFLCAEDFIAALPPDEAGYLAALGSATRKNIKRHRNRLQRDYPGFDYRVAEKEGVDEAHVRAIIEMNRARMRQKNKSSFIDEEETLRILRLVRACGKVGVASIDGRIVGGAIVFHVGSSFISKVNAHDAAYDDYRLGMLCCYLTVCAAIERGCTRFHFGHGRYAYKTALLGTYQPFEQVLVYRSPATMATHCRTVLRTAFDGVRMEGSRWVLERAEQGEGAFWRPAGKLLAAWRGHRRGNEAHPG</sequence>
<dbReference type="EMBL" id="JAWIIV010000023">
    <property type="protein sequence ID" value="MEC4721889.1"/>
    <property type="molecule type" value="Genomic_DNA"/>
</dbReference>
<comment type="caution">
    <text evidence="2">The sequence shown here is derived from an EMBL/GenBank/DDBJ whole genome shotgun (WGS) entry which is preliminary data.</text>
</comment>
<dbReference type="EC" id="2.3.1.-" evidence="2"/>
<dbReference type="RefSeq" id="WP_326508572.1">
    <property type="nucleotide sequence ID" value="NZ_JAWIIV010000023.1"/>
</dbReference>
<dbReference type="GO" id="GO:0016746">
    <property type="term" value="F:acyltransferase activity"/>
    <property type="evidence" value="ECO:0007669"/>
    <property type="project" value="UniProtKB-KW"/>
</dbReference>
<dbReference type="Pfam" id="PF13480">
    <property type="entry name" value="Acetyltransf_6"/>
    <property type="match status" value="1"/>
</dbReference>
<organism evidence="2 3">
    <name type="scientific">Noviherbaspirillum album</name>
    <dbReference type="NCBI Taxonomy" id="3080276"/>
    <lineage>
        <taxon>Bacteria</taxon>
        <taxon>Pseudomonadati</taxon>
        <taxon>Pseudomonadota</taxon>
        <taxon>Betaproteobacteria</taxon>
        <taxon>Burkholderiales</taxon>
        <taxon>Oxalobacteraceae</taxon>
        <taxon>Noviherbaspirillum</taxon>
    </lineage>
</organism>
<evidence type="ECO:0000259" key="1">
    <source>
        <dbReference type="Pfam" id="PF13480"/>
    </source>
</evidence>
<reference evidence="2 3" key="1">
    <citation type="submission" date="2023-10" db="EMBL/GenBank/DDBJ databases">
        <title>Noviherbaspirillum sp. CPCC 100848 genome assembly.</title>
        <authorList>
            <person name="Li X.Y."/>
            <person name="Fang X.M."/>
        </authorList>
    </citation>
    <scope>NUCLEOTIDE SEQUENCE [LARGE SCALE GENOMIC DNA]</scope>
    <source>
        <strain evidence="2 3">CPCC 100848</strain>
    </source>
</reference>
<proteinExistence type="predicted"/>
<dbReference type="Gene3D" id="3.40.630.30">
    <property type="match status" value="1"/>
</dbReference>
<keyword evidence="2" id="KW-0808">Transferase</keyword>
<gene>
    <name evidence="2" type="ORF">RY831_22225</name>
</gene>
<keyword evidence="3" id="KW-1185">Reference proteome</keyword>
<keyword evidence="2" id="KW-0012">Acyltransferase</keyword>
<dbReference type="InterPro" id="IPR038740">
    <property type="entry name" value="BioF2-like_GNAT_dom"/>
</dbReference>